<accession>A0A2A4B991</accession>
<organism evidence="1 2">
    <name type="scientific">Sphingomonas spermidinifaciens</name>
    <dbReference type="NCBI Taxonomy" id="1141889"/>
    <lineage>
        <taxon>Bacteria</taxon>
        <taxon>Pseudomonadati</taxon>
        <taxon>Pseudomonadota</taxon>
        <taxon>Alphaproteobacteria</taxon>
        <taxon>Sphingomonadales</taxon>
        <taxon>Sphingomonadaceae</taxon>
        <taxon>Sphingomonas</taxon>
    </lineage>
</organism>
<protein>
    <submittedName>
        <fullName evidence="1">Uncharacterized protein</fullName>
    </submittedName>
</protein>
<dbReference type="EMBL" id="NWMW01000001">
    <property type="protein sequence ID" value="PCD04226.1"/>
    <property type="molecule type" value="Genomic_DNA"/>
</dbReference>
<evidence type="ECO:0000313" key="1">
    <source>
        <dbReference type="EMBL" id="PCD04226.1"/>
    </source>
</evidence>
<evidence type="ECO:0000313" key="2">
    <source>
        <dbReference type="Proteomes" id="UP000218366"/>
    </source>
</evidence>
<name>A0A2A4B991_9SPHN</name>
<dbReference type="Proteomes" id="UP000218366">
    <property type="component" value="Unassembled WGS sequence"/>
</dbReference>
<comment type="caution">
    <text evidence="1">The sequence shown here is derived from an EMBL/GenBank/DDBJ whole genome shotgun (WGS) entry which is preliminary data.</text>
</comment>
<gene>
    <name evidence="1" type="ORF">COC42_08035</name>
</gene>
<reference evidence="1 2" key="1">
    <citation type="submission" date="2017-09" db="EMBL/GenBank/DDBJ databases">
        <title>Sphingomonas spermidinifaciens 9NM-10, whole genome shotgun sequence.</title>
        <authorList>
            <person name="Feng G."/>
            <person name="Zhu H."/>
        </authorList>
    </citation>
    <scope>NUCLEOTIDE SEQUENCE [LARGE SCALE GENOMIC DNA]</scope>
    <source>
        <strain evidence="1 2">9NM-10</strain>
    </source>
</reference>
<keyword evidence="2" id="KW-1185">Reference proteome</keyword>
<proteinExistence type="predicted"/>
<sequence length="203" mass="21910">MACKTLNQEGTGIRIENLLALLASVGGQQCLLPILAMLGGEGRPLKDVGMVQAKTEDGNVYFFGDASNRLLVESELSLISLAFGAARDCGAPVSMEMIHAEMQHVASSIGDDEALFRLDLPESHAVDSPLNWAAHFSPMFVEACDLYRLPPMERAAAFGFALQRAIIEGKDAIDPMIAARIILSCAMRTSKIDPHRLAAARRD</sequence>
<dbReference type="AlphaFoldDB" id="A0A2A4B991"/>